<comment type="subcellular location">
    <subcellularLocation>
        <location evidence="1">Nucleus</location>
        <location evidence="1">Nucleolus</location>
    </subcellularLocation>
</comment>
<comment type="caution">
    <text evidence="5">The sequence shown here is derived from an EMBL/GenBank/DDBJ whole genome shotgun (WGS) entry which is preliminary data.</text>
</comment>
<reference evidence="5" key="2">
    <citation type="submission" date="2017-10" db="EMBL/GenBank/DDBJ databases">
        <title>Ladona fulva Genome sequencing and assembly.</title>
        <authorList>
            <person name="Murali S."/>
            <person name="Richards S."/>
            <person name="Bandaranaike D."/>
            <person name="Bellair M."/>
            <person name="Blankenburg K."/>
            <person name="Chao H."/>
            <person name="Dinh H."/>
            <person name="Doddapaneni H."/>
            <person name="Dugan-Rocha S."/>
            <person name="Elkadiri S."/>
            <person name="Gnanaolivu R."/>
            <person name="Hernandez B."/>
            <person name="Skinner E."/>
            <person name="Javaid M."/>
            <person name="Lee S."/>
            <person name="Li M."/>
            <person name="Ming W."/>
            <person name="Munidasa M."/>
            <person name="Muniz J."/>
            <person name="Nguyen L."/>
            <person name="Hughes D."/>
            <person name="Osuji N."/>
            <person name="Pu L.-L."/>
            <person name="Puazo M."/>
            <person name="Qu C."/>
            <person name="Quiroz J."/>
            <person name="Raj R."/>
            <person name="Weissenberger G."/>
            <person name="Xin Y."/>
            <person name="Zou X."/>
            <person name="Han Y."/>
            <person name="Worley K."/>
            <person name="Muzny D."/>
            <person name="Gibbs R."/>
        </authorList>
    </citation>
    <scope>NUCLEOTIDE SEQUENCE</scope>
    <source>
        <strain evidence="5">Sampled in the wild</strain>
    </source>
</reference>
<evidence type="ECO:0000256" key="3">
    <source>
        <dbReference type="ARBA" id="ARBA00015522"/>
    </source>
</evidence>
<proteinExistence type="inferred from homology"/>
<dbReference type="PANTHER" id="PTHR13243:SF1">
    <property type="entry name" value="NUCLEOLAR PROTEIN 16"/>
    <property type="match status" value="1"/>
</dbReference>
<keyword evidence="4" id="KW-0539">Nucleus</keyword>
<dbReference type="AlphaFoldDB" id="A0A8K0NX16"/>
<evidence type="ECO:0000256" key="4">
    <source>
        <dbReference type="ARBA" id="ARBA00023242"/>
    </source>
</evidence>
<sequence length="222" mass="26050">MGIVDKQNRCIILVKMTKVRKQKKKKTYRHSSNRRRLGVKMRKLPKIKCPQIKEAWCGGKSVKRNMEEMGLVFDANKAFKIPTTKELLKREKMEEPVVEKIVKPPKAFKKHVAEQLEAEAKAPREKNLRLPNSEAKWLAFLIDKYGEDYKLQKDLLTPCKVEFYFKPALQEMSSNTDATFSCFLQAMARDPHNYYQETWKQLRGKIKILQSIPGQLEEHLQK</sequence>
<comment type="similarity">
    <text evidence="2">Belongs to the NOP16 family.</text>
</comment>
<name>A0A8K0NX16_LADFU</name>
<evidence type="ECO:0000256" key="2">
    <source>
        <dbReference type="ARBA" id="ARBA00008479"/>
    </source>
</evidence>
<organism evidence="5 6">
    <name type="scientific">Ladona fulva</name>
    <name type="common">Scarce chaser dragonfly</name>
    <name type="synonym">Libellula fulva</name>
    <dbReference type="NCBI Taxonomy" id="123851"/>
    <lineage>
        <taxon>Eukaryota</taxon>
        <taxon>Metazoa</taxon>
        <taxon>Ecdysozoa</taxon>
        <taxon>Arthropoda</taxon>
        <taxon>Hexapoda</taxon>
        <taxon>Insecta</taxon>
        <taxon>Pterygota</taxon>
        <taxon>Palaeoptera</taxon>
        <taxon>Odonata</taxon>
        <taxon>Epiprocta</taxon>
        <taxon>Anisoptera</taxon>
        <taxon>Libelluloidea</taxon>
        <taxon>Libellulidae</taxon>
        <taxon>Ladona</taxon>
    </lineage>
</organism>
<keyword evidence="6" id="KW-1185">Reference proteome</keyword>
<dbReference type="InterPro" id="IPR019002">
    <property type="entry name" value="Ribosome_biogenesis_Nop16"/>
</dbReference>
<dbReference type="GO" id="GO:0042273">
    <property type="term" value="P:ribosomal large subunit biogenesis"/>
    <property type="evidence" value="ECO:0007669"/>
    <property type="project" value="TreeGrafter"/>
</dbReference>
<reference evidence="5" key="1">
    <citation type="submission" date="2013-04" db="EMBL/GenBank/DDBJ databases">
        <authorList>
            <person name="Qu J."/>
            <person name="Murali S.C."/>
            <person name="Bandaranaike D."/>
            <person name="Bellair M."/>
            <person name="Blankenburg K."/>
            <person name="Chao H."/>
            <person name="Dinh H."/>
            <person name="Doddapaneni H."/>
            <person name="Downs B."/>
            <person name="Dugan-Rocha S."/>
            <person name="Elkadiri S."/>
            <person name="Gnanaolivu R.D."/>
            <person name="Hernandez B."/>
            <person name="Javaid M."/>
            <person name="Jayaseelan J.C."/>
            <person name="Lee S."/>
            <person name="Li M."/>
            <person name="Ming W."/>
            <person name="Munidasa M."/>
            <person name="Muniz J."/>
            <person name="Nguyen L."/>
            <person name="Ongeri F."/>
            <person name="Osuji N."/>
            <person name="Pu L.-L."/>
            <person name="Puazo M."/>
            <person name="Qu C."/>
            <person name="Quiroz J."/>
            <person name="Raj R."/>
            <person name="Weissenberger G."/>
            <person name="Xin Y."/>
            <person name="Zou X."/>
            <person name="Han Y."/>
            <person name="Richards S."/>
            <person name="Worley K."/>
            <person name="Muzny D."/>
            <person name="Gibbs R."/>
        </authorList>
    </citation>
    <scope>NUCLEOTIDE SEQUENCE</scope>
    <source>
        <strain evidence="5">Sampled in the wild</strain>
    </source>
</reference>
<accession>A0A8K0NX16</accession>
<protein>
    <recommendedName>
        <fullName evidence="3">Nucleolar protein 16</fullName>
    </recommendedName>
</protein>
<gene>
    <name evidence="5" type="ORF">J437_LFUL003549</name>
</gene>
<dbReference type="PANTHER" id="PTHR13243">
    <property type="entry name" value="HSPC111 PROTEIN-RELATED"/>
    <property type="match status" value="1"/>
</dbReference>
<dbReference type="GO" id="GO:0005730">
    <property type="term" value="C:nucleolus"/>
    <property type="evidence" value="ECO:0007669"/>
    <property type="project" value="UniProtKB-SubCell"/>
</dbReference>
<dbReference type="EMBL" id="KZ308146">
    <property type="protein sequence ID" value="KAG8222904.1"/>
    <property type="molecule type" value="Genomic_DNA"/>
</dbReference>
<evidence type="ECO:0000256" key="1">
    <source>
        <dbReference type="ARBA" id="ARBA00004604"/>
    </source>
</evidence>
<dbReference type="Proteomes" id="UP000792457">
    <property type="component" value="Unassembled WGS sequence"/>
</dbReference>
<evidence type="ECO:0000313" key="6">
    <source>
        <dbReference type="Proteomes" id="UP000792457"/>
    </source>
</evidence>
<dbReference type="Pfam" id="PF09420">
    <property type="entry name" value="Nop16"/>
    <property type="match status" value="1"/>
</dbReference>
<dbReference type="OrthoDB" id="285729at2759"/>
<evidence type="ECO:0000313" key="5">
    <source>
        <dbReference type="EMBL" id="KAG8222904.1"/>
    </source>
</evidence>